<dbReference type="FunFam" id="2.60.120.10:FF:000039">
    <property type="entry name" value="cAMP-dependent protein kinase regulatory subunit"/>
    <property type="match status" value="1"/>
</dbReference>
<keyword evidence="3" id="KW-0597">Phosphoprotein</keyword>
<evidence type="ECO:0000256" key="2">
    <source>
        <dbReference type="ARBA" id="ARBA00020355"/>
    </source>
</evidence>
<dbReference type="OrthoDB" id="417078at2759"/>
<comment type="similarity">
    <text evidence="1">Belongs to the cAMP-dependent kinase regulatory chain family.</text>
</comment>
<evidence type="ECO:0000313" key="11">
    <source>
        <dbReference type="Proteomes" id="UP000692954"/>
    </source>
</evidence>
<dbReference type="Proteomes" id="UP000692954">
    <property type="component" value="Unassembled WGS sequence"/>
</dbReference>
<dbReference type="SMART" id="SM00100">
    <property type="entry name" value="cNMP"/>
    <property type="match status" value="2"/>
</dbReference>
<evidence type="ECO:0000256" key="1">
    <source>
        <dbReference type="ARBA" id="ARBA00005753"/>
    </source>
</evidence>
<gene>
    <name evidence="10" type="ORF">PSON_ATCC_30995.1.T0070536</name>
</gene>
<evidence type="ECO:0000256" key="4">
    <source>
        <dbReference type="ARBA" id="ARBA00022566"/>
    </source>
</evidence>
<evidence type="ECO:0000256" key="5">
    <source>
        <dbReference type="ARBA" id="ARBA00022737"/>
    </source>
</evidence>
<keyword evidence="4" id="KW-0116">cAMP-binding</keyword>
<dbReference type="PANTHER" id="PTHR11635:SF152">
    <property type="entry name" value="CAMP-DEPENDENT PROTEIN KINASE TYPE I REGULATORY SUBUNIT-RELATED"/>
    <property type="match status" value="1"/>
</dbReference>
<reference evidence="10" key="1">
    <citation type="submission" date="2021-01" db="EMBL/GenBank/DDBJ databases">
        <authorList>
            <consortium name="Genoscope - CEA"/>
            <person name="William W."/>
        </authorList>
    </citation>
    <scope>NUCLEOTIDE SEQUENCE</scope>
</reference>
<dbReference type="PANTHER" id="PTHR11635">
    <property type="entry name" value="CAMP-DEPENDENT PROTEIN KINASE REGULATORY CHAIN"/>
    <property type="match status" value="1"/>
</dbReference>
<dbReference type="PROSITE" id="PS00888">
    <property type="entry name" value="CNMP_BINDING_1"/>
    <property type="match status" value="2"/>
</dbReference>
<accession>A0A8S1KKV3</accession>
<evidence type="ECO:0000259" key="9">
    <source>
        <dbReference type="PROSITE" id="PS50042"/>
    </source>
</evidence>
<dbReference type="GO" id="GO:0030552">
    <property type="term" value="F:cAMP binding"/>
    <property type="evidence" value="ECO:0007669"/>
    <property type="project" value="UniProtKB-KW"/>
</dbReference>
<feature type="compositionally biased region" description="Basic and acidic residues" evidence="8">
    <location>
        <begin position="54"/>
        <end position="64"/>
    </location>
</feature>
<dbReference type="AlphaFoldDB" id="A0A8S1KKV3"/>
<feature type="domain" description="Cyclic nucleotide-binding" evidence="9">
    <location>
        <begin position="251"/>
        <end position="368"/>
    </location>
</feature>
<dbReference type="GO" id="GO:0005829">
    <property type="term" value="C:cytosol"/>
    <property type="evidence" value="ECO:0007669"/>
    <property type="project" value="TreeGrafter"/>
</dbReference>
<dbReference type="EMBL" id="CAJJDN010000007">
    <property type="protein sequence ID" value="CAD8053726.1"/>
    <property type="molecule type" value="Genomic_DNA"/>
</dbReference>
<evidence type="ECO:0000256" key="6">
    <source>
        <dbReference type="ARBA" id="ARBA00022741"/>
    </source>
</evidence>
<dbReference type="InterPro" id="IPR000595">
    <property type="entry name" value="cNMP-bd_dom"/>
</dbReference>
<keyword evidence="6" id="KW-0547">Nucleotide-binding</keyword>
<dbReference type="InterPro" id="IPR012198">
    <property type="entry name" value="cAMP_dep_PK_reg_su"/>
</dbReference>
<keyword evidence="7" id="KW-0114">cAMP</keyword>
<name>A0A8S1KKV3_9CILI</name>
<comment type="caution">
    <text evidence="10">The sequence shown here is derived from an EMBL/GenBank/DDBJ whole genome shotgun (WGS) entry which is preliminary data.</text>
</comment>
<dbReference type="CDD" id="cd22964">
    <property type="entry name" value="DD_CrRSP_unchar"/>
    <property type="match status" value="1"/>
</dbReference>
<dbReference type="PROSITE" id="PS00889">
    <property type="entry name" value="CNMP_BINDING_2"/>
    <property type="match status" value="2"/>
</dbReference>
<dbReference type="GO" id="GO:0004862">
    <property type="term" value="F:cAMP-dependent protein kinase inhibitor activity"/>
    <property type="evidence" value="ECO:0007669"/>
    <property type="project" value="TreeGrafter"/>
</dbReference>
<keyword evidence="5" id="KW-0677">Repeat</keyword>
<dbReference type="PROSITE" id="PS50042">
    <property type="entry name" value="CNMP_BINDING_3"/>
    <property type="match status" value="2"/>
</dbReference>
<dbReference type="CDD" id="cd00038">
    <property type="entry name" value="CAP_ED"/>
    <property type="match status" value="2"/>
</dbReference>
<organism evidence="10 11">
    <name type="scientific">Paramecium sonneborni</name>
    <dbReference type="NCBI Taxonomy" id="65129"/>
    <lineage>
        <taxon>Eukaryota</taxon>
        <taxon>Sar</taxon>
        <taxon>Alveolata</taxon>
        <taxon>Ciliophora</taxon>
        <taxon>Intramacronucleata</taxon>
        <taxon>Oligohymenophorea</taxon>
        <taxon>Peniculida</taxon>
        <taxon>Parameciidae</taxon>
        <taxon>Paramecium</taxon>
    </lineage>
</organism>
<feature type="domain" description="Cyclic nucleotide-binding" evidence="9">
    <location>
        <begin position="127"/>
        <end position="248"/>
    </location>
</feature>
<dbReference type="PIRSF" id="PIRSF000548">
    <property type="entry name" value="PK_regulatory"/>
    <property type="match status" value="1"/>
</dbReference>
<evidence type="ECO:0000256" key="3">
    <source>
        <dbReference type="ARBA" id="ARBA00022553"/>
    </source>
</evidence>
<keyword evidence="11" id="KW-1185">Reference proteome</keyword>
<feature type="region of interest" description="Disordered" evidence="8">
    <location>
        <begin position="53"/>
        <end position="86"/>
    </location>
</feature>
<dbReference type="InterPro" id="IPR050503">
    <property type="entry name" value="cAMP-dep_PK_reg_su-like"/>
</dbReference>
<proteinExistence type="inferred from homology"/>
<dbReference type="FunFam" id="2.60.120.10:FF:000006">
    <property type="entry name" value="cAMP-dependent protein kinase type I-alpha regulatory subunit"/>
    <property type="match status" value="1"/>
</dbReference>
<dbReference type="GO" id="GO:0034236">
    <property type="term" value="F:protein kinase A catalytic subunit binding"/>
    <property type="evidence" value="ECO:0007669"/>
    <property type="project" value="TreeGrafter"/>
</dbReference>
<sequence length="370" mass="43233">MNQVKETIQEYMNKMVKPVFDQLLTQLLQARPDDVINWSINWLEKLQSLNQKGKQQETHHHYQSEEEEDEDDEVLPIQKETKKTTRTGVSAEVYGEFNKKENFKPRVIEKTKDQIDRIRKKVLNSFLFQALDEQNLHTVIGAMEEKKFQPGDFVIRQGDDGNELYVIDEGELECTKKFPNQPQERFLKKYLPGESFGELALLYNVPRAATIKAIQPVIAFALDRATFNNIVKDAAIRKREQMEQILNKIELLQSMDTYERLQFCDVLKEAKYCRGDKVIQQGEQGDTIYLIAEGELEAYKEGQLERVYAYKSGDYFGELALLKNTPRQATIIATTDCTLYYCDFKSFTRMMGPLEQILRRNVGRYEQYLQ</sequence>
<dbReference type="GO" id="GO:0033554">
    <property type="term" value="P:cellular response to stress"/>
    <property type="evidence" value="ECO:0007669"/>
    <property type="project" value="UniProtKB-ARBA"/>
</dbReference>
<evidence type="ECO:0000313" key="10">
    <source>
        <dbReference type="EMBL" id="CAD8053726.1"/>
    </source>
</evidence>
<evidence type="ECO:0000256" key="7">
    <source>
        <dbReference type="ARBA" id="ARBA00023149"/>
    </source>
</evidence>
<dbReference type="InterPro" id="IPR018488">
    <property type="entry name" value="cNMP-bd_CS"/>
</dbReference>
<feature type="compositionally biased region" description="Acidic residues" evidence="8">
    <location>
        <begin position="65"/>
        <end position="74"/>
    </location>
</feature>
<evidence type="ECO:0000256" key="8">
    <source>
        <dbReference type="SAM" id="MobiDB-lite"/>
    </source>
</evidence>
<dbReference type="GO" id="GO:0005952">
    <property type="term" value="C:cAMP-dependent protein kinase complex"/>
    <property type="evidence" value="ECO:0007669"/>
    <property type="project" value="InterPro"/>
</dbReference>
<dbReference type="Pfam" id="PF00027">
    <property type="entry name" value="cNMP_binding"/>
    <property type="match status" value="2"/>
</dbReference>
<protein>
    <recommendedName>
        <fullName evidence="2">cAMP-dependent protein kinase regulatory subunit</fullName>
    </recommendedName>
</protein>